<reference evidence="3" key="1">
    <citation type="journal article" date="2019" name="Int. J. Syst. Evol. Microbiol.">
        <title>The Global Catalogue of Microorganisms (GCM) 10K type strain sequencing project: providing services to taxonomists for standard genome sequencing and annotation.</title>
        <authorList>
            <consortium name="The Broad Institute Genomics Platform"/>
            <consortium name="The Broad Institute Genome Sequencing Center for Infectious Disease"/>
            <person name="Wu L."/>
            <person name="Ma J."/>
        </authorList>
    </citation>
    <scope>NUCLEOTIDE SEQUENCE [LARGE SCALE GENOMIC DNA]</scope>
    <source>
        <strain evidence="3">JCM 4805</strain>
    </source>
</reference>
<evidence type="ECO:0000313" key="2">
    <source>
        <dbReference type="EMBL" id="GAA0454785.1"/>
    </source>
</evidence>
<name>A0ABP3JMA9_9ACTN</name>
<feature type="domain" description="HTH cro/C1-type" evidence="1">
    <location>
        <begin position="16"/>
        <end position="68"/>
    </location>
</feature>
<dbReference type="Pfam" id="PF13560">
    <property type="entry name" value="HTH_31"/>
    <property type="match status" value="1"/>
</dbReference>
<dbReference type="Pfam" id="PF19054">
    <property type="entry name" value="DUF5753"/>
    <property type="match status" value="1"/>
</dbReference>
<dbReference type="PROSITE" id="PS50943">
    <property type="entry name" value="HTH_CROC1"/>
    <property type="match status" value="1"/>
</dbReference>
<dbReference type="CDD" id="cd00093">
    <property type="entry name" value="HTH_XRE"/>
    <property type="match status" value="1"/>
</dbReference>
<keyword evidence="3" id="KW-1185">Reference proteome</keyword>
<evidence type="ECO:0000259" key="1">
    <source>
        <dbReference type="PROSITE" id="PS50943"/>
    </source>
</evidence>
<gene>
    <name evidence="2" type="ORF">GCM10010361_18570</name>
</gene>
<dbReference type="InterPro" id="IPR001387">
    <property type="entry name" value="Cro/C1-type_HTH"/>
</dbReference>
<sequence>MAKPRQAAWEFFGAELKRRRETSGFTQDELGRRVFVSGGYIGQFEQAIRKPQLDVAERIDEILQTDGFFARMCEKLINNPGYERYFAPVVELEAMAVAICDYEPMLVPGLLQTAEYARAVMLASNPLDSEESIETLVRARLDRAHILQNAPAPAYWMIMHETAIRIPVGGPEVMAAQLARVADFAGKGRLLVQVIPFAAGAVAAMEKPLRLMEFDDAPPTAYTEGLYTGHLLDDPAMVKRANRTYDLLRAVALSPETSLALIESAAEDWRQCANRT</sequence>
<dbReference type="Proteomes" id="UP001500909">
    <property type="component" value="Unassembled WGS sequence"/>
</dbReference>
<dbReference type="InterPro" id="IPR010982">
    <property type="entry name" value="Lambda_DNA-bd_dom_sf"/>
</dbReference>
<organism evidence="2 3">
    <name type="scientific">Streptomyces olivaceiscleroticus</name>
    <dbReference type="NCBI Taxonomy" id="68245"/>
    <lineage>
        <taxon>Bacteria</taxon>
        <taxon>Bacillati</taxon>
        <taxon>Actinomycetota</taxon>
        <taxon>Actinomycetes</taxon>
        <taxon>Kitasatosporales</taxon>
        <taxon>Streptomycetaceae</taxon>
        <taxon>Streptomyces</taxon>
    </lineage>
</organism>
<evidence type="ECO:0000313" key="3">
    <source>
        <dbReference type="Proteomes" id="UP001500909"/>
    </source>
</evidence>
<proteinExistence type="predicted"/>
<dbReference type="InterPro" id="IPR043917">
    <property type="entry name" value="DUF5753"/>
</dbReference>
<dbReference type="SUPFAM" id="SSF47413">
    <property type="entry name" value="lambda repressor-like DNA-binding domains"/>
    <property type="match status" value="1"/>
</dbReference>
<dbReference type="EMBL" id="BAAABY010000012">
    <property type="protein sequence ID" value="GAA0454785.1"/>
    <property type="molecule type" value="Genomic_DNA"/>
</dbReference>
<accession>A0ABP3JMA9</accession>
<dbReference type="Gene3D" id="1.10.260.40">
    <property type="entry name" value="lambda repressor-like DNA-binding domains"/>
    <property type="match status" value="1"/>
</dbReference>
<dbReference type="RefSeq" id="WP_346094449.1">
    <property type="nucleotide sequence ID" value="NZ_BAAABY010000012.1"/>
</dbReference>
<dbReference type="SMART" id="SM00530">
    <property type="entry name" value="HTH_XRE"/>
    <property type="match status" value="1"/>
</dbReference>
<protein>
    <submittedName>
        <fullName evidence="2">Helix-turn-helix transcriptional regulator</fullName>
    </submittedName>
</protein>
<comment type="caution">
    <text evidence="2">The sequence shown here is derived from an EMBL/GenBank/DDBJ whole genome shotgun (WGS) entry which is preliminary data.</text>
</comment>